<organism evidence="2">
    <name type="scientific">Ixodes ricinus</name>
    <name type="common">Common tick</name>
    <name type="synonym">Acarus ricinus</name>
    <dbReference type="NCBI Taxonomy" id="34613"/>
    <lineage>
        <taxon>Eukaryota</taxon>
        <taxon>Metazoa</taxon>
        <taxon>Ecdysozoa</taxon>
        <taxon>Arthropoda</taxon>
        <taxon>Chelicerata</taxon>
        <taxon>Arachnida</taxon>
        <taxon>Acari</taxon>
        <taxon>Parasitiformes</taxon>
        <taxon>Ixodida</taxon>
        <taxon>Ixodoidea</taxon>
        <taxon>Ixodidae</taxon>
        <taxon>Ixodinae</taxon>
        <taxon>Ixodes</taxon>
    </lineage>
</organism>
<feature type="chain" id="PRO_5005518478" evidence="1">
    <location>
        <begin position="19"/>
        <end position="108"/>
    </location>
</feature>
<reference evidence="2" key="1">
    <citation type="submission" date="2012-12" db="EMBL/GenBank/DDBJ databases">
        <title>Identification and characterization of a phenylalanine ammonia-lyase gene family in Isatis indigotica Fort.</title>
        <authorList>
            <person name="Liu Q."/>
            <person name="Chen J."/>
            <person name="Zhou X."/>
            <person name="Di P."/>
            <person name="Xiao Y."/>
            <person name="Xuan H."/>
            <person name="Zhang L."/>
            <person name="Chen W."/>
        </authorList>
    </citation>
    <scope>NUCLEOTIDE SEQUENCE</scope>
    <source>
        <tissue evidence="2">Salivary gland</tissue>
    </source>
</reference>
<accession>A0A0K8RJ01</accession>
<dbReference type="EMBL" id="GADI01002708">
    <property type="protein sequence ID" value="JAA71100.1"/>
    <property type="molecule type" value="mRNA"/>
</dbReference>
<protein>
    <submittedName>
        <fullName evidence="2">Putative til domain protein</fullName>
    </submittedName>
</protein>
<proteinExistence type="evidence at transcript level"/>
<feature type="signal peptide" evidence="1">
    <location>
        <begin position="1"/>
        <end position="18"/>
    </location>
</feature>
<name>A0A0K8RJ01_IXORI</name>
<sequence>MKIFLLVLLVVVLFYVEGGDMTKCRGGEHVISCSDWNSRNKLCDEGTCDNPEPLSCGDCKCNIDDYDVCEEKCVCDGGNVRLTTGQCREPSDCPVDSAGYAYAMKKRK</sequence>
<evidence type="ECO:0000313" key="2">
    <source>
        <dbReference type="EMBL" id="JAA71100.1"/>
    </source>
</evidence>
<evidence type="ECO:0000256" key="1">
    <source>
        <dbReference type="SAM" id="SignalP"/>
    </source>
</evidence>
<keyword evidence="1" id="KW-0732">Signal</keyword>
<dbReference type="AlphaFoldDB" id="A0A0K8RJ01"/>